<dbReference type="AlphaFoldDB" id="A0AAW0JVM0"/>
<accession>A0AAW0JVM0</accession>
<evidence type="ECO:0000313" key="1">
    <source>
        <dbReference type="EMBL" id="KAK7830745.1"/>
    </source>
</evidence>
<organism evidence="1 2">
    <name type="scientific">Quercus suber</name>
    <name type="common">Cork oak</name>
    <dbReference type="NCBI Taxonomy" id="58331"/>
    <lineage>
        <taxon>Eukaryota</taxon>
        <taxon>Viridiplantae</taxon>
        <taxon>Streptophyta</taxon>
        <taxon>Embryophyta</taxon>
        <taxon>Tracheophyta</taxon>
        <taxon>Spermatophyta</taxon>
        <taxon>Magnoliopsida</taxon>
        <taxon>eudicotyledons</taxon>
        <taxon>Gunneridae</taxon>
        <taxon>Pentapetalae</taxon>
        <taxon>rosids</taxon>
        <taxon>fabids</taxon>
        <taxon>Fagales</taxon>
        <taxon>Fagaceae</taxon>
        <taxon>Quercus</taxon>
    </lineage>
</organism>
<protein>
    <submittedName>
        <fullName evidence="1">(+)-pulegone reductase</fullName>
    </submittedName>
</protein>
<dbReference type="EMBL" id="PKMF04000456">
    <property type="protein sequence ID" value="KAK7830745.1"/>
    <property type="molecule type" value="Genomic_DNA"/>
</dbReference>
<reference evidence="1 2" key="1">
    <citation type="journal article" date="2018" name="Sci. Data">
        <title>The draft genome sequence of cork oak.</title>
        <authorList>
            <person name="Ramos A.M."/>
            <person name="Usie A."/>
            <person name="Barbosa P."/>
            <person name="Barros P.M."/>
            <person name="Capote T."/>
            <person name="Chaves I."/>
            <person name="Simoes F."/>
            <person name="Abreu I."/>
            <person name="Carrasquinho I."/>
            <person name="Faro C."/>
            <person name="Guimaraes J.B."/>
            <person name="Mendonca D."/>
            <person name="Nobrega F."/>
            <person name="Rodrigues L."/>
            <person name="Saibo N.J.M."/>
            <person name="Varela M.C."/>
            <person name="Egas C."/>
            <person name="Matos J."/>
            <person name="Miguel C.M."/>
            <person name="Oliveira M.M."/>
            <person name="Ricardo C.P."/>
            <person name="Goncalves S."/>
        </authorList>
    </citation>
    <scope>NUCLEOTIDE SEQUENCE [LARGE SCALE GENOMIC DNA]</scope>
    <source>
        <strain evidence="2">cv. HL8</strain>
    </source>
</reference>
<proteinExistence type="predicted"/>
<name>A0AAW0JVM0_QUESU</name>
<keyword evidence="2" id="KW-1185">Reference proteome</keyword>
<sequence length="72" mass="8760">KRYAWYDHLYMLVSMKFVLLRKENMSSFQQHLVLLASLLDNLQNCWVDLLKNKFGFDDAFNYKEEHDLDMLL</sequence>
<feature type="non-terminal residue" evidence="1">
    <location>
        <position position="1"/>
    </location>
</feature>
<dbReference type="Proteomes" id="UP000237347">
    <property type="component" value="Unassembled WGS sequence"/>
</dbReference>
<gene>
    <name evidence="1" type="primary">PULR_2</name>
    <name evidence="1" type="ORF">CFP56_027981</name>
</gene>
<evidence type="ECO:0000313" key="2">
    <source>
        <dbReference type="Proteomes" id="UP000237347"/>
    </source>
</evidence>
<comment type="caution">
    <text evidence="1">The sequence shown here is derived from an EMBL/GenBank/DDBJ whole genome shotgun (WGS) entry which is preliminary data.</text>
</comment>